<feature type="region of interest" description="Disordered" evidence="1">
    <location>
        <begin position="108"/>
        <end position="127"/>
    </location>
</feature>
<feature type="compositionally biased region" description="Low complexity" evidence="1">
    <location>
        <begin position="194"/>
        <end position="205"/>
    </location>
</feature>
<evidence type="ECO:0000259" key="3">
    <source>
        <dbReference type="Pfam" id="PF14530"/>
    </source>
</evidence>
<evidence type="ECO:0000313" key="5">
    <source>
        <dbReference type="Proteomes" id="UP000655589"/>
    </source>
</evidence>
<feature type="compositionally biased region" description="Low complexity" evidence="1">
    <location>
        <begin position="109"/>
        <end position="127"/>
    </location>
</feature>
<name>A0A8H9GFZ8_9MICO</name>
<dbReference type="AlphaFoldDB" id="A0A8H9GFZ8"/>
<dbReference type="InterPro" id="IPR009078">
    <property type="entry name" value="Ferritin-like_SF"/>
</dbReference>
<feature type="chain" id="PRO_5039414456" description="DUF4439 domain-containing protein" evidence="2">
    <location>
        <begin position="29"/>
        <end position="349"/>
    </location>
</feature>
<proteinExistence type="predicted"/>
<accession>A0A8H9GFZ8</accession>
<keyword evidence="2" id="KW-0732">Signal</keyword>
<evidence type="ECO:0000313" key="4">
    <source>
        <dbReference type="EMBL" id="GGM21858.1"/>
    </source>
</evidence>
<dbReference type="InterPro" id="IPR012347">
    <property type="entry name" value="Ferritin-like"/>
</dbReference>
<comment type="caution">
    <text evidence="4">The sequence shown here is derived from an EMBL/GenBank/DDBJ whole genome shotgun (WGS) entry which is preliminary data.</text>
</comment>
<evidence type="ECO:0000256" key="2">
    <source>
        <dbReference type="SAM" id="SignalP"/>
    </source>
</evidence>
<organism evidence="4 5">
    <name type="scientific">Promicromonospora citrea</name>
    <dbReference type="NCBI Taxonomy" id="43677"/>
    <lineage>
        <taxon>Bacteria</taxon>
        <taxon>Bacillati</taxon>
        <taxon>Actinomycetota</taxon>
        <taxon>Actinomycetes</taxon>
        <taxon>Micrococcales</taxon>
        <taxon>Promicromonosporaceae</taxon>
        <taxon>Promicromonospora</taxon>
    </lineage>
</organism>
<feature type="domain" description="DUF4439" evidence="3">
    <location>
        <begin position="223"/>
        <end position="347"/>
    </location>
</feature>
<dbReference type="RefSeq" id="WP_171107358.1">
    <property type="nucleotide sequence ID" value="NZ_BMPT01000005.1"/>
</dbReference>
<reference evidence="4" key="2">
    <citation type="submission" date="2020-09" db="EMBL/GenBank/DDBJ databases">
        <authorList>
            <person name="Sun Q."/>
            <person name="Ohkuma M."/>
        </authorList>
    </citation>
    <scope>NUCLEOTIDE SEQUENCE</scope>
    <source>
        <strain evidence="4">JCM 3051</strain>
    </source>
</reference>
<gene>
    <name evidence="4" type="ORF">GCM10010102_16980</name>
</gene>
<dbReference type="SUPFAM" id="SSF47240">
    <property type="entry name" value="Ferritin-like"/>
    <property type="match status" value="1"/>
</dbReference>
<dbReference type="EMBL" id="BMPT01000005">
    <property type="protein sequence ID" value="GGM21858.1"/>
    <property type="molecule type" value="Genomic_DNA"/>
</dbReference>
<sequence length="349" mass="35830">MNANGPRSRTRRRSGPAALALACAVVLAGCGVRLETPPPTEPVPDAAEVVRRTAVADALLVAEQAEAAADGTRVPGPVAEELARIATATAEHAEQLGGEYDSGLDEIVADPSEASPSPSARRHTPASTLTALTDSAARTRAAANQAQPGPLGRLLASVSAAQTRYAVDLAQLIDADPPELSPAQVPQPEDEPSGEASSPEPASAGTQEVPVPPAGLSAEDLTALVLAEDSAGFALEVRAAQADGAVRERAQERARAHRTRAQGWALVAGVDGTEQDPRQVAYTVPRADTPTPDLARELEDGLARNYASLVARAEPGTRGALVALLVDSTLAAGRWGAEPVPFPGLPEQS</sequence>
<dbReference type="InterPro" id="IPR029447">
    <property type="entry name" value="DUF4439"/>
</dbReference>
<dbReference type="Gene3D" id="1.20.1260.10">
    <property type="match status" value="1"/>
</dbReference>
<feature type="signal peptide" evidence="2">
    <location>
        <begin position="1"/>
        <end position="28"/>
    </location>
</feature>
<keyword evidence="5" id="KW-1185">Reference proteome</keyword>
<dbReference type="Proteomes" id="UP000655589">
    <property type="component" value="Unassembled WGS sequence"/>
</dbReference>
<dbReference type="Pfam" id="PF14530">
    <property type="entry name" value="DUF4439"/>
    <property type="match status" value="1"/>
</dbReference>
<reference evidence="4" key="1">
    <citation type="journal article" date="2014" name="Int. J. Syst. Evol. Microbiol.">
        <title>Complete genome sequence of Corynebacterium casei LMG S-19264T (=DSM 44701T), isolated from a smear-ripened cheese.</title>
        <authorList>
            <consortium name="US DOE Joint Genome Institute (JGI-PGF)"/>
            <person name="Walter F."/>
            <person name="Albersmeier A."/>
            <person name="Kalinowski J."/>
            <person name="Ruckert C."/>
        </authorList>
    </citation>
    <scope>NUCLEOTIDE SEQUENCE</scope>
    <source>
        <strain evidence="4">JCM 3051</strain>
    </source>
</reference>
<dbReference type="PROSITE" id="PS51257">
    <property type="entry name" value="PROKAR_LIPOPROTEIN"/>
    <property type="match status" value="1"/>
</dbReference>
<evidence type="ECO:0000256" key="1">
    <source>
        <dbReference type="SAM" id="MobiDB-lite"/>
    </source>
</evidence>
<feature type="region of interest" description="Disordered" evidence="1">
    <location>
        <begin position="177"/>
        <end position="214"/>
    </location>
</feature>
<protein>
    <recommendedName>
        <fullName evidence="3">DUF4439 domain-containing protein</fullName>
    </recommendedName>
</protein>